<dbReference type="Gene3D" id="1.10.260.40">
    <property type="entry name" value="lambda repressor-like DNA-binding domains"/>
    <property type="match status" value="1"/>
</dbReference>
<dbReference type="Proteomes" id="UP001262754">
    <property type="component" value="Unassembled WGS sequence"/>
</dbReference>
<dbReference type="SUPFAM" id="SSF47413">
    <property type="entry name" value="lambda repressor-like DNA-binding domains"/>
    <property type="match status" value="1"/>
</dbReference>
<feature type="region of interest" description="Disordered" evidence="1">
    <location>
        <begin position="187"/>
        <end position="226"/>
    </location>
</feature>
<dbReference type="Pfam" id="PF13413">
    <property type="entry name" value="HTH_25"/>
    <property type="match status" value="1"/>
</dbReference>
<evidence type="ECO:0000256" key="1">
    <source>
        <dbReference type="SAM" id="MobiDB-lite"/>
    </source>
</evidence>
<dbReference type="PROSITE" id="PS50943">
    <property type="entry name" value="HTH_CROC1"/>
    <property type="match status" value="1"/>
</dbReference>
<comment type="caution">
    <text evidence="4">The sequence shown here is derived from an EMBL/GenBank/DDBJ whole genome shotgun (WGS) entry which is preliminary data.</text>
</comment>
<sequence>MAAMPLDTGRVSHLQLVADGEGENAPMAAQQPSVDHGADIGSALRAARAFRGLTLQDVADATRIRQSYIEALEALRLDELPSRPFTIGYVKSYAKVLGLDGDAAVARFKLDAPEDSEPLRAPVGVRHERDPRLGLILALGVLVVAAIVLWNVAQRAIAKDTPPALVAPAQATAAVAAPGAVAMGGGGGGGGDGTVPLGAPLPAPVESTTPEPYKTPGLEDAAANGGSADAVSAASKARAAEAAKAGPDPGPVLNVGAPFRAKGAVYGAAQAEASGLILQARKPGSLTVHDAAGAIYFTRWMAAGEAFRAPRNAGLVAEVSDPSVFEVYNGGVLTSRMPSATAALGKLTVAPAAPVAAPPPAKPQG</sequence>
<dbReference type="RefSeq" id="WP_163229083.1">
    <property type="nucleotide sequence ID" value="NZ_JAVDRL010000002.1"/>
</dbReference>
<dbReference type="SMART" id="SM00530">
    <property type="entry name" value="HTH_XRE"/>
    <property type="match status" value="1"/>
</dbReference>
<evidence type="ECO:0000313" key="5">
    <source>
        <dbReference type="Proteomes" id="UP001262754"/>
    </source>
</evidence>
<feature type="transmembrane region" description="Helical" evidence="2">
    <location>
        <begin position="133"/>
        <end position="153"/>
    </location>
</feature>
<keyword evidence="2" id="KW-0472">Membrane</keyword>
<dbReference type="InterPro" id="IPR050400">
    <property type="entry name" value="Bact_Cytoskel_RodZ"/>
</dbReference>
<dbReference type="PANTHER" id="PTHR34475">
    <property type="match status" value="1"/>
</dbReference>
<dbReference type="CDD" id="cd00093">
    <property type="entry name" value="HTH_XRE"/>
    <property type="match status" value="1"/>
</dbReference>
<evidence type="ECO:0000259" key="3">
    <source>
        <dbReference type="PROSITE" id="PS50943"/>
    </source>
</evidence>
<organism evidence="4 5">
    <name type="scientific">Caulobacter rhizosphaerae</name>
    <dbReference type="NCBI Taxonomy" id="2010972"/>
    <lineage>
        <taxon>Bacteria</taxon>
        <taxon>Pseudomonadati</taxon>
        <taxon>Pseudomonadota</taxon>
        <taxon>Alphaproteobacteria</taxon>
        <taxon>Caulobacterales</taxon>
        <taxon>Caulobacteraceae</taxon>
        <taxon>Caulobacter</taxon>
    </lineage>
</organism>
<gene>
    <name evidence="4" type="ORF">J2800_000657</name>
</gene>
<evidence type="ECO:0000313" key="4">
    <source>
        <dbReference type="EMBL" id="MDR6529933.1"/>
    </source>
</evidence>
<dbReference type="PANTHER" id="PTHR34475:SF1">
    <property type="entry name" value="CYTOSKELETON PROTEIN RODZ"/>
    <property type="match status" value="1"/>
</dbReference>
<name>A0ABU1MV18_9CAUL</name>
<dbReference type="EMBL" id="JAVDRL010000002">
    <property type="protein sequence ID" value="MDR6529933.1"/>
    <property type="molecule type" value="Genomic_DNA"/>
</dbReference>
<dbReference type="InterPro" id="IPR010982">
    <property type="entry name" value="Lambda_DNA-bd_dom_sf"/>
</dbReference>
<keyword evidence="2" id="KW-0812">Transmembrane</keyword>
<proteinExistence type="predicted"/>
<keyword evidence="5" id="KW-1185">Reference proteome</keyword>
<dbReference type="InterPro" id="IPR001387">
    <property type="entry name" value="Cro/C1-type_HTH"/>
</dbReference>
<accession>A0ABU1MV18</accession>
<reference evidence="4 5" key="1">
    <citation type="submission" date="2023-07" db="EMBL/GenBank/DDBJ databases">
        <title>Sorghum-associated microbial communities from plants grown in Nebraska, USA.</title>
        <authorList>
            <person name="Schachtman D."/>
        </authorList>
    </citation>
    <scope>NUCLEOTIDE SEQUENCE [LARGE SCALE GENOMIC DNA]</scope>
    <source>
        <strain evidence="4 5">DS2154</strain>
    </source>
</reference>
<protein>
    <submittedName>
        <fullName evidence="4">Transcriptional regulator with XRE-family HTH domain</fullName>
    </submittedName>
</protein>
<feature type="domain" description="HTH cro/C1-type" evidence="3">
    <location>
        <begin position="44"/>
        <end position="69"/>
    </location>
</feature>
<keyword evidence="2" id="KW-1133">Transmembrane helix</keyword>
<evidence type="ECO:0000256" key="2">
    <source>
        <dbReference type="SAM" id="Phobius"/>
    </source>
</evidence>